<dbReference type="AlphaFoldDB" id="A0A174UBR0"/>
<dbReference type="Gene3D" id="1.10.287.470">
    <property type="entry name" value="Helix hairpin bin"/>
    <property type="match status" value="1"/>
</dbReference>
<dbReference type="SUPFAM" id="SSF111369">
    <property type="entry name" value="HlyD-like secretion proteins"/>
    <property type="match status" value="2"/>
</dbReference>
<evidence type="ECO:0000256" key="3">
    <source>
        <dbReference type="ARBA" id="ARBA00022989"/>
    </source>
</evidence>
<keyword evidence="5" id="KW-0175">Coiled coil</keyword>
<evidence type="ECO:0000313" key="13">
    <source>
        <dbReference type="EMBL" id="KAA5496062.1"/>
    </source>
</evidence>
<evidence type="ECO:0000313" key="17">
    <source>
        <dbReference type="Proteomes" id="UP000095725"/>
    </source>
</evidence>
<dbReference type="Proteomes" id="UP000284431">
    <property type="component" value="Unassembled WGS sequence"/>
</dbReference>
<dbReference type="RefSeq" id="WP_005675616.1">
    <property type="nucleotide sequence ID" value="NZ_CACRTB010000035.1"/>
</dbReference>
<evidence type="ECO:0000256" key="6">
    <source>
        <dbReference type="SAM" id="Phobius"/>
    </source>
</evidence>
<dbReference type="Gene3D" id="2.40.50.100">
    <property type="match status" value="1"/>
</dbReference>
<evidence type="ECO:0000259" key="8">
    <source>
        <dbReference type="Pfam" id="PF25954"/>
    </source>
</evidence>
<comment type="subcellular location">
    <subcellularLocation>
        <location evidence="1">Membrane</location>
        <topology evidence="1">Single-pass membrane protein</topology>
    </subcellularLocation>
</comment>
<dbReference type="EMBL" id="VVYP01000018">
    <property type="protein sequence ID" value="KAA5462332.1"/>
    <property type="molecule type" value="Genomic_DNA"/>
</dbReference>
<evidence type="ECO:0000313" key="14">
    <source>
        <dbReference type="EMBL" id="MDO6356967.1"/>
    </source>
</evidence>
<accession>A0A174UBR0</accession>
<keyword evidence="2 6" id="KW-0812">Transmembrane</keyword>
<evidence type="ECO:0000313" key="18">
    <source>
        <dbReference type="Proteomes" id="UP000284431"/>
    </source>
</evidence>
<reference evidence="15 18" key="2">
    <citation type="submission" date="2018-08" db="EMBL/GenBank/DDBJ databases">
        <title>A genome reference for cultivated species of the human gut microbiota.</title>
        <authorList>
            <person name="Zou Y."/>
            <person name="Xue W."/>
            <person name="Luo G."/>
        </authorList>
    </citation>
    <scope>NUCLEOTIDE SEQUENCE [LARGE SCALE GENOMIC DNA]</scope>
    <source>
        <strain evidence="15 18">OF02-6LB</strain>
    </source>
</reference>
<evidence type="ECO:0000256" key="1">
    <source>
        <dbReference type="ARBA" id="ARBA00004167"/>
    </source>
</evidence>
<dbReference type="Proteomes" id="UP000475905">
    <property type="component" value="Unassembled WGS sequence"/>
</dbReference>
<keyword evidence="4 6" id="KW-0472">Membrane</keyword>
<dbReference type="Proteomes" id="UP000427825">
    <property type="component" value="Unassembled WGS sequence"/>
</dbReference>
<evidence type="ECO:0000313" key="11">
    <source>
        <dbReference type="EMBL" id="KAA5462332.1"/>
    </source>
</evidence>
<feature type="transmembrane region" description="Helical" evidence="6">
    <location>
        <begin position="20"/>
        <end position="42"/>
    </location>
</feature>
<name>A0A174UBR0_9BACE</name>
<dbReference type="GO" id="GO:0016020">
    <property type="term" value="C:membrane"/>
    <property type="evidence" value="ECO:0007669"/>
    <property type="project" value="UniProtKB-SubCell"/>
</dbReference>
<dbReference type="PANTHER" id="PTHR30386:SF26">
    <property type="entry name" value="TRANSPORT PROTEIN COMB"/>
    <property type="match status" value="1"/>
</dbReference>
<dbReference type="EMBL" id="QSCS01000001">
    <property type="protein sequence ID" value="RGY29974.1"/>
    <property type="molecule type" value="Genomic_DNA"/>
</dbReference>
<feature type="coiled-coil region" evidence="5">
    <location>
        <begin position="134"/>
        <end position="185"/>
    </location>
</feature>
<evidence type="ECO:0000313" key="9">
    <source>
        <dbReference type="EMBL" id="CUQ18806.1"/>
    </source>
</evidence>
<reference evidence="16 17" key="1">
    <citation type="submission" date="2015-09" db="EMBL/GenBank/DDBJ databases">
        <authorList>
            <consortium name="Pathogen Informatics"/>
        </authorList>
    </citation>
    <scope>NUCLEOTIDE SEQUENCE [LARGE SCALE GENOMIC DNA]</scope>
    <source>
        <strain evidence="9 16">2789STDY5834880</strain>
        <strain evidence="10 17">2789STDY5834946</strain>
    </source>
</reference>
<proteinExistence type="predicted"/>
<dbReference type="PANTHER" id="PTHR30386">
    <property type="entry name" value="MEMBRANE FUSION SUBUNIT OF EMRAB-TOLC MULTIDRUG EFFLUX PUMP"/>
    <property type="match status" value="1"/>
</dbReference>
<dbReference type="Proteomes" id="UP000095657">
    <property type="component" value="Unassembled WGS sequence"/>
</dbReference>
<evidence type="ECO:0000313" key="10">
    <source>
        <dbReference type="EMBL" id="CUQ53074.1"/>
    </source>
</evidence>
<evidence type="ECO:0000313" key="16">
    <source>
        <dbReference type="Proteomes" id="UP000095657"/>
    </source>
</evidence>
<protein>
    <submittedName>
        <fullName evidence="11">HlyD family secretion protein</fullName>
    </submittedName>
    <submittedName>
        <fullName evidence="9">Multidrug resistance protein</fullName>
    </submittedName>
</protein>
<feature type="domain" description="CusB-like beta-barrel" evidence="8">
    <location>
        <begin position="261"/>
        <end position="299"/>
    </location>
</feature>
<evidence type="ECO:0000256" key="5">
    <source>
        <dbReference type="SAM" id="Coils"/>
    </source>
</evidence>
<dbReference type="Proteomes" id="UP000368418">
    <property type="component" value="Unassembled WGS sequence"/>
</dbReference>
<dbReference type="EMBL" id="VVYJ01000012">
    <property type="protein sequence ID" value="KAA5473107.1"/>
    <property type="molecule type" value="Genomic_DNA"/>
</dbReference>
<dbReference type="GO" id="GO:0055085">
    <property type="term" value="P:transmembrane transport"/>
    <property type="evidence" value="ECO:0007669"/>
    <property type="project" value="InterPro"/>
</dbReference>
<sequence>MANQLKEKQKKLKKLRTRNIILNLVCICLAGSGLWWTATYFWRYVNYEVTNDAFVDQYVAPLNVRASGYIKEVCFKEHQYVRQGDTLLVLDNREYQIKVKEAEAALLDAHGSQEVLHSGIETAHTNIAVQDANIAEAKTKLWQLEQDYHRFERLLKEESVPEQQFEQIKAAYEAAKARNQALVAQKQSVLSQYTETSKKTTSAEATILRKEADLDLAKLNLSYTVLTAPYDGYMGRRTLEPGQYVQTGQTISYLVRNKDKWITANYKETQIANIYIGQQVRIKVDAVPGKIFHGEVTAISEATGSKYSLVPTDNSAGNFVKVQQRIPVRIELEDVSSEEMAQLRAGMMVETEALRK</sequence>
<dbReference type="InterPro" id="IPR058792">
    <property type="entry name" value="Beta-barrel_RND_2"/>
</dbReference>
<dbReference type="EMBL" id="CZAI01000015">
    <property type="protein sequence ID" value="CUQ18806.1"/>
    <property type="molecule type" value="Genomic_DNA"/>
</dbReference>
<dbReference type="Proteomes" id="UP000095725">
    <property type="component" value="Unassembled WGS sequence"/>
</dbReference>
<evidence type="ECO:0000313" key="12">
    <source>
        <dbReference type="EMBL" id="KAA5473107.1"/>
    </source>
</evidence>
<feature type="domain" description="Multidrug resistance protein MdtA-like barrel-sandwich hybrid" evidence="7">
    <location>
        <begin position="64"/>
        <end position="255"/>
    </location>
</feature>
<reference evidence="19 20" key="3">
    <citation type="journal article" date="2019" name="Nat. Med.">
        <title>A library of human gut bacterial isolates paired with longitudinal multiomics data enables mechanistic microbiome research.</title>
        <authorList>
            <person name="Poyet M."/>
            <person name="Groussin M."/>
            <person name="Gibbons S.M."/>
            <person name="Avila-Pacheco J."/>
            <person name="Jiang X."/>
            <person name="Kearney S.M."/>
            <person name="Perrotta A.R."/>
            <person name="Berdy B."/>
            <person name="Zhao S."/>
            <person name="Lieberman T.D."/>
            <person name="Swanson P.K."/>
            <person name="Smith M."/>
            <person name="Roesemann S."/>
            <person name="Alexander J.E."/>
            <person name="Rich S.A."/>
            <person name="Livny J."/>
            <person name="Vlamakis H."/>
            <person name="Clish C."/>
            <person name="Bullock K."/>
            <person name="Deik A."/>
            <person name="Scott J."/>
            <person name="Pierce K.A."/>
            <person name="Xavier R.J."/>
            <person name="Alm E.J."/>
        </authorList>
    </citation>
    <scope>NUCLEOTIDE SEQUENCE [LARGE SCALE GENOMIC DNA]</scope>
    <source>
        <strain evidence="13 19">BIOML-A19</strain>
        <strain evidence="12 20">BIOML-A25</strain>
        <strain evidence="11 21">BIOML-A31</strain>
    </source>
</reference>
<dbReference type="Gene3D" id="2.40.30.170">
    <property type="match status" value="1"/>
</dbReference>
<dbReference type="Pfam" id="PF25954">
    <property type="entry name" value="Beta-barrel_RND_2"/>
    <property type="match status" value="1"/>
</dbReference>
<keyword evidence="3 6" id="KW-1133">Transmembrane helix</keyword>
<evidence type="ECO:0000313" key="15">
    <source>
        <dbReference type="EMBL" id="RGY29974.1"/>
    </source>
</evidence>
<gene>
    <name evidence="9" type="primary">yiaV</name>
    <name evidence="10" type="synonym">yiaV_2</name>
    <name evidence="15" type="ORF">DXA49_00110</name>
    <name evidence="9" type="ORF">ERS852494_04230</name>
    <name evidence="10" type="ORF">ERS852558_04230</name>
    <name evidence="13" type="ORF">F2Y31_18790</name>
    <name evidence="11" type="ORF">F2Y36_14215</name>
    <name evidence="12" type="ORF">F2Y39_17985</name>
    <name evidence="14" type="ORF">Q4469_04540</name>
</gene>
<evidence type="ECO:0000256" key="2">
    <source>
        <dbReference type="ARBA" id="ARBA00022692"/>
    </source>
</evidence>
<evidence type="ECO:0000256" key="4">
    <source>
        <dbReference type="ARBA" id="ARBA00023136"/>
    </source>
</evidence>
<dbReference type="EMBL" id="CZBL01000024">
    <property type="protein sequence ID" value="CUQ53074.1"/>
    <property type="molecule type" value="Genomic_DNA"/>
</dbReference>
<evidence type="ECO:0000259" key="7">
    <source>
        <dbReference type="Pfam" id="PF25917"/>
    </source>
</evidence>
<dbReference type="EMBL" id="VVYD01000022">
    <property type="protein sequence ID" value="KAA5496062.1"/>
    <property type="molecule type" value="Genomic_DNA"/>
</dbReference>
<dbReference type="Proteomes" id="UP001170023">
    <property type="component" value="Unassembled WGS sequence"/>
</dbReference>
<dbReference type="InterPro" id="IPR050739">
    <property type="entry name" value="MFP"/>
</dbReference>
<evidence type="ECO:0000313" key="20">
    <source>
        <dbReference type="Proteomes" id="UP000427825"/>
    </source>
</evidence>
<dbReference type="KEGG" id="bcac:CGC64_14585"/>
<dbReference type="InterPro" id="IPR058625">
    <property type="entry name" value="MdtA-like_BSH"/>
</dbReference>
<reference evidence="14" key="4">
    <citation type="submission" date="2023-07" db="EMBL/GenBank/DDBJ databases">
        <title>Whole Genome Sequencing of Colonoscopy isolates.</title>
        <authorList>
            <person name="Surve S.V."/>
            <person name="Valls R.A."/>
            <person name="Barrak K.E."/>
            <person name="Gardner T.B."/>
            <person name="O'Toole G.A."/>
        </authorList>
    </citation>
    <scope>NUCLEOTIDE SEQUENCE</scope>
    <source>
        <strain evidence="14">GP0119</strain>
    </source>
</reference>
<dbReference type="Pfam" id="PF25917">
    <property type="entry name" value="BSH_RND"/>
    <property type="match status" value="1"/>
</dbReference>
<evidence type="ECO:0000313" key="19">
    <source>
        <dbReference type="Proteomes" id="UP000368418"/>
    </source>
</evidence>
<evidence type="ECO:0000313" key="21">
    <source>
        <dbReference type="Proteomes" id="UP000475905"/>
    </source>
</evidence>
<dbReference type="EMBL" id="JAUONL010000003">
    <property type="protein sequence ID" value="MDO6356967.1"/>
    <property type="molecule type" value="Genomic_DNA"/>
</dbReference>
<dbReference type="STRING" id="47678.ERS852494_04230"/>
<organism evidence="9 16">
    <name type="scientific">Bacteroides caccae</name>
    <dbReference type="NCBI Taxonomy" id="47678"/>
    <lineage>
        <taxon>Bacteria</taxon>
        <taxon>Pseudomonadati</taxon>
        <taxon>Bacteroidota</taxon>
        <taxon>Bacteroidia</taxon>
        <taxon>Bacteroidales</taxon>
        <taxon>Bacteroidaceae</taxon>
        <taxon>Bacteroides</taxon>
    </lineage>
</organism>